<reference evidence="2" key="1">
    <citation type="journal article" date="2012" name="Nat. Biotechnol.">
        <title>Reference genome sequence of the model plant Setaria.</title>
        <authorList>
            <person name="Bennetzen J.L."/>
            <person name="Schmutz J."/>
            <person name="Wang H."/>
            <person name="Percifield R."/>
            <person name="Hawkins J."/>
            <person name="Pontaroli A.C."/>
            <person name="Estep M."/>
            <person name="Feng L."/>
            <person name="Vaughn J.N."/>
            <person name="Grimwood J."/>
            <person name="Jenkins J."/>
            <person name="Barry K."/>
            <person name="Lindquist E."/>
            <person name="Hellsten U."/>
            <person name="Deshpande S."/>
            <person name="Wang X."/>
            <person name="Wu X."/>
            <person name="Mitros T."/>
            <person name="Triplett J."/>
            <person name="Yang X."/>
            <person name="Ye C.Y."/>
            <person name="Mauro-Herrera M."/>
            <person name="Wang L."/>
            <person name="Li P."/>
            <person name="Sharma M."/>
            <person name="Sharma R."/>
            <person name="Ronald P.C."/>
            <person name="Panaud O."/>
            <person name="Kellogg E.A."/>
            <person name="Brutnell T.P."/>
            <person name="Doust A.N."/>
            <person name="Tuskan G.A."/>
            <person name="Rokhsar D."/>
            <person name="Devos K.M."/>
        </authorList>
    </citation>
    <scope>NUCLEOTIDE SEQUENCE [LARGE SCALE GENOMIC DNA]</scope>
    <source>
        <strain evidence="2">Yugu1</strain>
    </source>
</reference>
<evidence type="ECO:0000256" key="1">
    <source>
        <dbReference type="SAM" id="MobiDB-lite"/>
    </source>
</evidence>
<feature type="region of interest" description="Disordered" evidence="1">
    <location>
        <begin position="1"/>
        <end position="23"/>
    </location>
</feature>
<dbReference type="EMBL" id="CM003536">
    <property type="protein sequence ID" value="RCV40978.1"/>
    <property type="molecule type" value="Genomic_DNA"/>
</dbReference>
<evidence type="ECO:0000313" key="2">
    <source>
        <dbReference type="EMBL" id="RCV40978.1"/>
    </source>
</evidence>
<sequence length="181" mass="19424">MRAAVGPFSSTPADLGGRGRQSHRRWLTGVGGVPRCWSSSGLGSGGCARRRGPCRLRRSTWTSRPPMPWLACRGPSWSRLCGPCGGRVQVEVSGAGRDSPRKRRGAAACLAWTGSAGPRRSSLVAGQCWAAARLAGADWLRVSAPRERPGLRGGRERPVRWRRRPAPAGCAGLRCPHGRIR</sequence>
<name>A0A368SF39_SETIT</name>
<reference evidence="2" key="2">
    <citation type="submission" date="2015-07" db="EMBL/GenBank/DDBJ databases">
        <authorList>
            <person name="Noorani M."/>
        </authorList>
    </citation>
    <scope>NUCLEOTIDE SEQUENCE</scope>
    <source>
        <strain evidence="2">Yugu1</strain>
    </source>
</reference>
<accession>A0A368SF39</accession>
<proteinExistence type="predicted"/>
<organism evidence="2">
    <name type="scientific">Setaria italica</name>
    <name type="common">Foxtail millet</name>
    <name type="synonym">Panicum italicum</name>
    <dbReference type="NCBI Taxonomy" id="4555"/>
    <lineage>
        <taxon>Eukaryota</taxon>
        <taxon>Viridiplantae</taxon>
        <taxon>Streptophyta</taxon>
        <taxon>Embryophyta</taxon>
        <taxon>Tracheophyta</taxon>
        <taxon>Spermatophyta</taxon>
        <taxon>Magnoliopsida</taxon>
        <taxon>Liliopsida</taxon>
        <taxon>Poales</taxon>
        <taxon>Poaceae</taxon>
        <taxon>PACMAD clade</taxon>
        <taxon>Panicoideae</taxon>
        <taxon>Panicodae</taxon>
        <taxon>Paniceae</taxon>
        <taxon>Cenchrinae</taxon>
        <taxon>Setaria</taxon>
    </lineage>
</organism>
<dbReference type="AlphaFoldDB" id="A0A368SF39"/>
<protein>
    <submittedName>
        <fullName evidence="2">Uncharacterized protein</fullName>
    </submittedName>
</protein>
<gene>
    <name evidence="2" type="ORF">SETIT_9G098700v2</name>
</gene>